<dbReference type="InterPro" id="IPR027417">
    <property type="entry name" value="P-loop_NTPase"/>
</dbReference>
<keyword evidence="9" id="KW-1185">Reference proteome</keyword>
<evidence type="ECO:0000256" key="3">
    <source>
        <dbReference type="ARBA" id="ARBA00022806"/>
    </source>
</evidence>
<dbReference type="GO" id="GO:0016787">
    <property type="term" value="F:hydrolase activity"/>
    <property type="evidence" value="ECO:0007669"/>
    <property type="project" value="UniProtKB-UniRule"/>
</dbReference>
<sequence>MEIKEEHIRETERLLINGNLFDTDERVPFIKNLDSCDLLAVPGSGKTTVLLAKLYCLAKHLPFKDGSGILVLSHTNTAVNEIEKSLKKVVPILFEYPNFVGTVQSFVNKFLANPACFLKYGSYIHQNDNDIYEKEAEKFYYSLPWKNTEPKGLRNKLFGKVNHGKGTISPDEKQQNVIEFLKYFELDIIERKIKYNNKPFYTFNGTAQPYYLELEQWKEDLFSKGILNYRDSFYLGDWFIENNPRITSLLKKRFKYVFIDEMQDLEKYQIDIIDKIFYTPESQSTIQRIGDINQSIYNSGKKVKVETDWQPREPVMYLRDSYRLTKENADIVNFFTLDRQQDENGNQRFVVNGKRELVNAIKPHLILFDKTTKGKLKEKFKELIKENQLDQTVEGKKYGFKIIGWSAKWEDEENHDGKFRLEDIFEEYKKDNSSIKETYTSLSEYLQYFDKNKRTLKAARKAILNALIHILRIENKKHAVTVRRKDKERYYTKKDLIKYIQEEKNGSNYEEFKSKLYKWSFDLAVKQKHEEVYHCIKDFINSDFKEWFGFEITNETQNFIGRNFEKLIQVEDKQENKQKEGINIEIGTVHSVKGQTHCATMYVETAYQRPTYETQKIIKNTSNPLLFHEHNCNGTYDKQALKMMYVGFSRPTHLLCFAVLKENVKDKIENYKNAGWEIFDLTENGNDKNNINKLH</sequence>
<evidence type="ECO:0000256" key="4">
    <source>
        <dbReference type="ARBA" id="ARBA00022840"/>
    </source>
</evidence>
<name>A0A7D4BC33_9BACT</name>
<feature type="binding site" evidence="6">
    <location>
        <begin position="40"/>
        <end position="47"/>
    </location>
    <ligand>
        <name>ATP</name>
        <dbReference type="ChEBI" id="CHEBI:30616"/>
    </ligand>
</feature>
<evidence type="ECO:0000256" key="2">
    <source>
        <dbReference type="ARBA" id="ARBA00022801"/>
    </source>
</evidence>
<dbReference type="KEGG" id="ttz:FHG85_09450"/>
<keyword evidence="2 6" id="KW-0378">Hydrolase</keyword>
<evidence type="ECO:0000256" key="5">
    <source>
        <dbReference type="ARBA" id="ARBA00034923"/>
    </source>
</evidence>
<dbReference type="GO" id="GO:0003677">
    <property type="term" value="F:DNA binding"/>
    <property type="evidence" value="ECO:0007669"/>
    <property type="project" value="InterPro"/>
</dbReference>
<dbReference type="PANTHER" id="PTHR11070">
    <property type="entry name" value="UVRD / RECB / PCRA DNA HELICASE FAMILY MEMBER"/>
    <property type="match status" value="1"/>
</dbReference>
<dbReference type="PANTHER" id="PTHR11070:SF2">
    <property type="entry name" value="ATP-DEPENDENT DNA HELICASE SRS2"/>
    <property type="match status" value="1"/>
</dbReference>
<dbReference type="GO" id="GO:0005524">
    <property type="term" value="F:ATP binding"/>
    <property type="evidence" value="ECO:0007669"/>
    <property type="project" value="UniProtKB-UniRule"/>
</dbReference>
<proteinExistence type="predicted"/>
<dbReference type="InterPro" id="IPR014016">
    <property type="entry name" value="UvrD-like_ATP-bd"/>
</dbReference>
<dbReference type="Proteomes" id="UP000500961">
    <property type="component" value="Chromosome"/>
</dbReference>
<evidence type="ECO:0000256" key="1">
    <source>
        <dbReference type="ARBA" id="ARBA00022741"/>
    </source>
</evidence>
<accession>A0A7D4BC33</accession>
<dbReference type="GO" id="GO:0000725">
    <property type="term" value="P:recombinational repair"/>
    <property type="evidence" value="ECO:0007669"/>
    <property type="project" value="TreeGrafter"/>
</dbReference>
<reference evidence="8 9" key="1">
    <citation type="submission" date="2019-07" db="EMBL/GenBank/DDBJ databases">
        <title>Thalassofilum flectens gen. nov., sp. nov., a novel moderate thermophilic anaerobe from a shallow sea hot spring in Kunashir Island (Russia), representing a new family in the order Bacteroidales, and proposal of Thalassofilacea fam. nov.</title>
        <authorList>
            <person name="Kochetkova T.V."/>
            <person name="Podosokorskaya O.A."/>
            <person name="Novikov A."/>
            <person name="Elcheninov A.G."/>
            <person name="Toshchakov S.V."/>
            <person name="Kublanov I.V."/>
        </authorList>
    </citation>
    <scope>NUCLEOTIDE SEQUENCE [LARGE SCALE GENOMIC DNA]</scope>
    <source>
        <strain evidence="8 9">38-H</strain>
    </source>
</reference>
<evidence type="ECO:0000313" key="9">
    <source>
        <dbReference type="Proteomes" id="UP000500961"/>
    </source>
</evidence>
<evidence type="ECO:0000259" key="7">
    <source>
        <dbReference type="PROSITE" id="PS51198"/>
    </source>
</evidence>
<dbReference type="InterPro" id="IPR000212">
    <property type="entry name" value="DNA_helicase_UvrD/REP"/>
</dbReference>
<evidence type="ECO:0000256" key="6">
    <source>
        <dbReference type="PROSITE-ProRule" id="PRU00560"/>
    </source>
</evidence>
<dbReference type="SUPFAM" id="SSF52540">
    <property type="entry name" value="P-loop containing nucleoside triphosphate hydrolases"/>
    <property type="match status" value="1"/>
</dbReference>
<keyword evidence="4 6" id="KW-0067">ATP-binding</keyword>
<gene>
    <name evidence="8" type="ORF">FHG85_09450</name>
</gene>
<dbReference type="GO" id="GO:0043138">
    <property type="term" value="F:3'-5' DNA helicase activity"/>
    <property type="evidence" value="ECO:0007669"/>
    <property type="project" value="TreeGrafter"/>
</dbReference>
<dbReference type="AlphaFoldDB" id="A0A7D4BC33"/>
<keyword evidence="1 6" id="KW-0547">Nucleotide-binding</keyword>
<dbReference type="PROSITE" id="PS51198">
    <property type="entry name" value="UVRD_HELICASE_ATP_BIND"/>
    <property type="match status" value="1"/>
</dbReference>
<dbReference type="Gene3D" id="3.40.50.300">
    <property type="entry name" value="P-loop containing nucleotide triphosphate hydrolases"/>
    <property type="match status" value="1"/>
</dbReference>
<protein>
    <recommendedName>
        <fullName evidence="5">DNA 3'-5' helicase II</fullName>
    </recommendedName>
</protein>
<organism evidence="8 9">
    <name type="scientific">Tenuifilum thalassicum</name>
    <dbReference type="NCBI Taxonomy" id="2590900"/>
    <lineage>
        <taxon>Bacteria</taxon>
        <taxon>Pseudomonadati</taxon>
        <taxon>Bacteroidota</taxon>
        <taxon>Bacteroidia</taxon>
        <taxon>Bacteroidales</taxon>
        <taxon>Tenuifilaceae</taxon>
        <taxon>Tenuifilum</taxon>
    </lineage>
</organism>
<evidence type="ECO:0000313" key="8">
    <source>
        <dbReference type="EMBL" id="QKG80480.1"/>
    </source>
</evidence>
<feature type="domain" description="UvrD-like helicase ATP-binding" evidence="7">
    <location>
        <begin position="19"/>
        <end position="350"/>
    </location>
</feature>
<keyword evidence="3 6" id="KW-0347">Helicase</keyword>
<dbReference type="RefSeq" id="WP_173075233.1">
    <property type="nucleotide sequence ID" value="NZ_CP041345.1"/>
</dbReference>
<dbReference type="EMBL" id="CP041345">
    <property type="protein sequence ID" value="QKG80480.1"/>
    <property type="molecule type" value="Genomic_DNA"/>
</dbReference>
<dbReference type="Pfam" id="PF00580">
    <property type="entry name" value="UvrD-helicase"/>
    <property type="match status" value="1"/>
</dbReference>